<dbReference type="EMBL" id="OV725080">
    <property type="protein sequence ID" value="CAH1399038.1"/>
    <property type="molecule type" value="Genomic_DNA"/>
</dbReference>
<reference evidence="2" key="1">
    <citation type="submission" date="2022-01" db="EMBL/GenBank/DDBJ databases">
        <authorList>
            <person name="King R."/>
        </authorList>
    </citation>
    <scope>NUCLEOTIDE SEQUENCE</scope>
</reference>
<keyword evidence="3" id="KW-1185">Reference proteome</keyword>
<feature type="compositionally biased region" description="Basic and acidic residues" evidence="1">
    <location>
        <begin position="451"/>
        <end position="474"/>
    </location>
</feature>
<feature type="compositionally biased region" description="Basic and acidic residues" evidence="1">
    <location>
        <begin position="12"/>
        <end position="26"/>
    </location>
</feature>
<dbReference type="Proteomes" id="UP001152798">
    <property type="component" value="Chromosome 4"/>
</dbReference>
<feature type="compositionally biased region" description="Polar residues" evidence="1">
    <location>
        <begin position="1"/>
        <end position="11"/>
    </location>
</feature>
<organism evidence="2 3">
    <name type="scientific">Nezara viridula</name>
    <name type="common">Southern green stink bug</name>
    <name type="synonym">Cimex viridulus</name>
    <dbReference type="NCBI Taxonomy" id="85310"/>
    <lineage>
        <taxon>Eukaryota</taxon>
        <taxon>Metazoa</taxon>
        <taxon>Ecdysozoa</taxon>
        <taxon>Arthropoda</taxon>
        <taxon>Hexapoda</taxon>
        <taxon>Insecta</taxon>
        <taxon>Pterygota</taxon>
        <taxon>Neoptera</taxon>
        <taxon>Paraneoptera</taxon>
        <taxon>Hemiptera</taxon>
        <taxon>Heteroptera</taxon>
        <taxon>Panheteroptera</taxon>
        <taxon>Pentatomomorpha</taxon>
        <taxon>Pentatomoidea</taxon>
        <taxon>Pentatomidae</taxon>
        <taxon>Pentatominae</taxon>
        <taxon>Nezara</taxon>
    </lineage>
</organism>
<name>A0A9P0MJ11_NEZVI</name>
<feature type="region of interest" description="Disordered" evidence="1">
    <location>
        <begin position="451"/>
        <end position="476"/>
    </location>
</feature>
<evidence type="ECO:0000313" key="2">
    <source>
        <dbReference type="EMBL" id="CAH1399038.1"/>
    </source>
</evidence>
<proteinExistence type="predicted"/>
<dbReference type="AlphaFoldDB" id="A0A9P0MJ11"/>
<feature type="compositionally biased region" description="Basic and acidic residues" evidence="1">
    <location>
        <begin position="509"/>
        <end position="519"/>
    </location>
</feature>
<protein>
    <submittedName>
        <fullName evidence="2">Uncharacterized protein</fullName>
    </submittedName>
</protein>
<sequence length="723" mass="84052">MASSTNDNQDSCIEKPENNTEDLSVKTRQFLDSDELTLITDPKLKREKQKLNELLESYKKLIDRLGSKFENDEVKKDNEKKLHKIPEIYAILHPELYKNPREEEKRKLINKFAKRQFYDIDKIVPSTYRTPPVNLNDARQEEKERLIKILSSCPARFLNSYDTPVSTKKVRRTLSYCLPRDSFINQREAEKERLSKILATSSTYYRKNLDNKTTGRRSYLDIIAERNAKQSNGTSIQKLRDKNPLLASTSEDTVDVGKAEDMVRVGEYSPLTSKERTRTLFGYGEHEDRRNQLLAERRKEYKQYLSNIPKEAVEKVDKALSTKDDDTEEVENIQKRSRCQSISTQTEDSLVMDSHEGAISHETRSPFVTNELQTSPQVYYLSPREKLMSDLHGVSRCFPGAASKNDKSIDNQDVRLRQAAYARALQEQIEEKKRLEEERRRKERQEDELIEQKIRMENEKMQSEVSNEQKKKQDWLAQRQSQEEILSRKMLEMKFEAQELRKKQRTKKQSPESLREVREAPISVPLTTSSEPSQYRVVKPQTTLSEPLRSRDLQENKIRIPKLPENRFSIIDRAPLLEADRQNVLCSSGLSLSPNPPPKERSRPTMTPVYDAESKIRDRERAEELLRAPLDFRIDKPLSPTNTSSKVNGRAPSPPIPALRTRDIINNNTKVLEQKWKVPGLGKELNRTQANSDNILTQLGAFRRQLQQEHMKLEARLQNQAST</sequence>
<gene>
    <name evidence="2" type="ORF">NEZAVI_LOCUS8575</name>
</gene>
<feature type="region of interest" description="Disordered" evidence="1">
    <location>
        <begin position="499"/>
        <end position="521"/>
    </location>
</feature>
<dbReference type="OrthoDB" id="6626784at2759"/>
<accession>A0A9P0MJ11</accession>
<feature type="region of interest" description="Disordered" evidence="1">
    <location>
        <begin position="634"/>
        <end position="657"/>
    </location>
</feature>
<evidence type="ECO:0000256" key="1">
    <source>
        <dbReference type="SAM" id="MobiDB-lite"/>
    </source>
</evidence>
<feature type="region of interest" description="Disordered" evidence="1">
    <location>
        <begin position="1"/>
        <end position="26"/>
    </location>
</feature>
<evidence type="ECO:0000313" key="3">
    <source>
        <dbReference type="Proteomes" id="UP001152798"/>
    </source>
</evidence>
<feature type="region of interest" description="Disordered" evidence="1">
    <location>
        <begin position="588"/>
        <end position="608"/>
    </location>
</feature>